<dbReference type="AlphaFoldDB" id="A0A9D6Z5G9"/>
<gene>
    <name evidence="4" type="ORF">HY912_21550</name>
</gene>
<dbReference type="SUPFAM" id="SSF53756">
    <property type="entry name" value="UDP-Glycosyltransferase/glycogen phosphorylase"/>
    <property type="match status" value="1"/>
</dbReference>
<dbReference type="GO" id="GO:0016757">
    <property type="term" value="F:glycosyltransferase activity"/>
    <property type="evidence" value="ECO:0007669"/>
    <property type="project" value="UniProtKB-KW"/>
</dbReference>
<evidence type="ECO:0000256" key="2">
    <source>
        <dbReference type="ARBA" id="ARBA00022679"/>
    </source>
</evidence>
<dbReference type="InterPro" id="IPR028098">
    <property type="entry name" value="Glyco_trans_4-like_N"/>
</dbReference>
<feature type="domain" description="Glycosyltransferase subfamily 4-like N-terminal" evidence="3">
    <location>
        <begin position="24"/>
        <end position="197"/>
    </location>
</feature>
<comment type="caution">
    <text evidence="4">The sequence shown here is derived from an EMBL/GenBank/DDBJ whole genome shotgun (WGS) entry which is preliminary data.</text>
</comment>
<keyword evidence="1" id="KW-0328">Glycosyltransferase</keyword>
<sequence length="397" mass="44744">MPEIIPRRKRICIVTPEYPPDQWGGLARTVERVSVQTRDMGLETHVAQLGVDTASLVLLDENRLSEKRDGITIHRIRVGKQRMNDTARDIWDCPHTHTVRMMYQSLEILHSREKFDIFHSFFLYPTGYVSGLLAHRFRLPSIVTIVGNDIKKYTFSPEKAAVCRIGLENADRVVALSRDLVEMADAIAPVEEKSRIIYNSVRVPDAYRTRDSCEGGSFRIGCAGIFKYAKGLPYLFKALASLGKDRDVTLELRGRLRESERGVFLEMLERTGIGQRVVLLEPLEHNKIPDWLRTLDLFVLPSVSEGCPNILMEAMASGIPSVATRTGAVQELIEDGVSGLTVPWGDSASLATAISEMMDNPDKAWQMGSAARIRMQAFSADREFVAWKDLYKELIEF</sequence>
<evidence type="ECO:0000259" key="3">
    <source>
        <dbReference type="Pfam" id="PF13579"/>
    </source>
</evidence>
<dbReference type="Proteomes" id="UP000807825">
    <property type="component" value="Unassembled WGS sequence"/>
</dbReference>
<evidence type="ECO:0000313" key="4">
    <source>
        <dbReference type="EMBL" id="MBI5252089.1"/>
    </source>
</evidence>
<keyword evidence="2" id="KW-0808">Transferase</keyword>
<reference evidence="4" key="1">
    <citation type="submission" date="2020-07" db="EMBL/GenBank/DDBJ databases">
        <title>Huge and variable diversity of episymbiotic CPR bacteria and DPANN archaea in groundwater ecosystems.</title>
        <authorList>
            <person name="He C.Y."/>
            <person name="Keren R."/>
            <person name="Whittaker M."/>
            <person name="Farag I.F."/>
            <person name="Doudna J."/>
            <person name="Cate J.H.D."/>
            <person name="Banfield J.F."/>
        </authorList>
    </citation>
    <scope>NUCLEOTIDE SEQUENCE</scope>
    <source>
        <strain evidence="4">NC_groundwater_1664_Pr3_B-0.1um_52_9</strain>
    </source>
</reference>
<evidence type="ECO:0000256" key="1">
    <source>
        <dbReference type="ARBA" id="ARBA00022676"/>
    </source>
</evidence>
<dbReference type="Pfam" id="PF13579">
    <property type="entry name" value="Glyco_trans_4_4"/>
    <property type="match status" value="1"/>
</dbReference>
<name>A0A9D6Z5G9_9BACT</name>
<dbReference type="Gene3D" id="3.40.50.2000">
    <property type="entry name" value="Glycogen Phosphorylase B"/>
    <property type="match status" value="2"/>
</dbReference>
<dbReference type="PANTHER" id="PTHR12526:SF510">
    <property type="entry name" value="D-INOSITOL 3-PHOSPHATE GLYCOSYLTRANSFERASE"/>
    <property type="match status" value="1"/>
</dbReference>
<dbReference type="EMBL" id="JACRDE010000563">
    <property type="protein sequence ID" value="MBI5252089.1"/>
    <property type="molecule type" value="Genomic_DNA"/>
</dbReference>
<dbReference type="Pfam" id="PF13692">
    <property type="entry name" value="Glyco_trans_1_4"/>
    <property type="match status" value="1"/>
</dbReference>
<proteinExistence type="predicted"/>
<organism evidence="4 5">
    <name type="scientific">Desulfomonile tiedjei</name>
    <dbReference type="NCBI Taxonomy" id="2358"/>
    <lineage>
        <taxon>Bacteria</taxon>
        <taxon>Pseudomonadati</taxon>
        <taxon>Thermodesulfobacteriota</taxon>
        <taxon>Desulfomonilia</taxon>
        <taxon>Desulfomonilales</taxon>
        <taxon>Desulfomonilaceae</taxon>
        <taxon>Desulfomonile</taxon>
    </lineage>
</organism>
<dbReference type="PANTHER" id="PTHR12526">
    <property type="entry name" value="GLYCOSYLTRANSFERASE"/>
    <property type="match status" value="1"/>
</dbReference>
<protein>
    <submittedName>
        <fullName evidence="4">Glycosyltransferase</fullName>
    </submittedName>
</protein>
<accession>A0A9D6Z5G9</accession>
<evidence type="ECO:0000313" key="5">
    <source>
        <dbReference type="Proteomes" id="UP000807825"/>
    </source>
</evidence>